<dbReference type="PROSITE" id="PS00816">
    <property type="entry name" value="AIPM_HOMOCIT_SYNTH_2"/>
    <property type="match status" value="1"/>
</dbReference>
<proteinExistence type="inferred from homology"/>
<dbReference type="PANTHER" id="PTHR10277">
    <property type="entry name" value="HOMOCITRATE SYNTHASE-RELATED"/>
    <property type="match status" value="1"/>
</dbReference>
<gene>
    <name evidence="15" type="primary">leuA</name>
    <name evidence="17" type="ORF">SAMN02982996_01553</name>
</gene>
<dbReference type="GO" id="GO:0009098">
    <property type="term" value="P:L-leucine biosynthetic process"/>
    <property type="evidence" value="ECO:0007669"/>
    <property type="project" value="UniProtKB-UniRule"/>
</dbReference>
<reference evidence="17 18" key="1">
    <citation type="submission" date="2016-10" db="EMBL/GenBank/DDBJ databases">
        <authorList>
            <person name="de Groot N.N."/>
        </authorList>
    </citation>
    <scope>NUCLEOTIDE SEQUENCE [LARGE SCALE GENOMIC DNA]</scope>
    <source>
        <strain evidence="17 18">ATCC 29281</strain>
    </source>
</reference>
<keyword evidence="6 15" id="KW-0432">Leucine biosynthesis</keyword>
<dbReference type="eggNOG" id="COG0119">
    <property type="taxonomic scope" value="Bacteria"/>
</dbReference>
<dbReference type="InterPro" id="IPR036230">
    <property type="entry name" value="LeuA_allosteric_dom_sf"/>
</dbReference>
<evidence type="ECO:0000256" key="13">
    <source>
        <dbReference type="ARBA" id="ARBA00029993"/>
    </source>
</evidence>
<comment type="pathway">
    <text evidence="2 15">Amino-acid biosynthesis; L-leucine biosynthesis; L-leucine from 3-methyl-2-oxobutanoate: step 1/4.</text>
</comment>
<name>A0A1H4AVT8_9GAMM</name>
<evidence type="ECO:0000256" key="15">
    <source>
        <dbReference type="HAMAP-Rule" id="MF_01025"/>
    </source>
</evidence>
<dbReference type="SMART" id="SM00917">
    <property type="entry name" value="LeuA_dimer"/>
    <property type="match status" value="1"/>
</dbReference>
<evidence type="ECO:0000256" key="4">
    <source>
        <dbReference type="ARBA" id="ARBA00012973"/>
    </source>
</evidence>
<feature type="binding site" evidence="15">
    <location>
        <position position="204"/>
    </location>
    <ligand>
        <name>Mn(2+)</name>
        <dbReference type="ChEBI" id="CHEBI:29035"/>
    </ligand>
</feature>
<dbReference type="InterPro" id="IPR000891">
    <property type="entry name" value="PYR_CT"/>
</dbReference>
<dbReference type="EMBL" id="FNQS01000004">
    <property type="protein sequence ID" value="SEA39967.1"/>
    <property type="molecule type" value="Genomic_DNA"/>
</dbReference>
<comment type="function">
    <text evidence="14 15">Catalyzes the condensation of the acetyl group of acetyl-CoA with 3-methyl-2-oxobutanoate (2-ketoisovalerate) to form 3-carboxy-3-hydroxy-4-methylpentanoate (2-isopropylmalate).</text>
</comment>
<dbReference type="NCBIfam" id="TIGR00973">
    <property type="entry name" value="leuA_bact"/>
    <property type="match status" value="1"/>
</dbReference>
<evidence type="ECO:0000256" key="9">
    <source>
        <dbReference type="ARBA" id="ARBA00022679"/>
    </source>
</evidence>
<evidence type="ECO:0000256" key="11">
    <source>
        <dbReference type="ARBA" id="ARBA00023211"/>
    </source>
</evidence>
<dbReference type="SUPFAM" id="SSF110921">
    <property type="entry name" value="2-isopropylmalate synthase LeuA, allosteric (dimerisation) domain"/>
    <property type="match status" value="1"/>
</dbReference>
<evidence type="ECO:0000313" key="17">
    <source>
        <dbReference type="EMBL" id="SEA39967.1"/>
    </source>
</evidence>
<keyword evidence="10 15" id="KW-0479">Metal-binding</keyword>
<dbReference type="Pfam" id="PF00682">
    <property type="entry name" value="HMGL-like"/>
    <property type="match status" value="1"/>
</dbReference>
<evidence type="ECO:0000256" key="7">
    <source>
        <dbReference type="ARBA" id="ARBA00022490"/>
    </source>
</evidence>
<protein>
    <recommendedName>
        <fullName evidence="5 15">2-isopropylmalate synthase</fullName>
        <ecNumber evidence="4 15">2.3.3.13</ecNumber>
    </recommendedName>
    <alternativeName>
        <fullName evidence="13 15">Alpha-IPM synthase</fullName>
    </alternativeName>
    <alternativeName>
        <fullName evidence="15">Alpha-isopropylmalate synthase</fullName>
    </alternativeName>
</protein>
<dbReference type="FunFam" id="3.30.160.270:FF:000001">
    <property type="entry name" value="2-isopropylmalate synthase"/>
    <property type="match status" value="1"/>
</dbReference>
<feature type="region of interest" description="Regulatory domain" evidence="15">
    <location>
        <begin position="392"/>
        <end position="525"/>
    </location>
</feature>
<dbReference type="InterPro" id="IPR050073">
    <property type="entry name" value="2-IPM_HCS-like"/>
</dbReference>
<keyword evidence="8 15" id="KW-0028">Amino-acid biosynthesis</keyword>
<evidence type="ECO:0000256" key="3">
    <source>
        <dbReference type="ARBA" id="ARBA00009396"/>
    </source>
</evidence>
<dbReference type="STRING" id="71657.SAMN02982996_01553"/>
<keyword evidence="12 15" id="KW-0100">Branched-chain amino acid biosynthesis</keyword>
<comment type="similarity">
    <text evidence="3 15">Belongs to the alpha-IPM synthase/homocitrate synthase family. LeuA type 1 subfamily.</text>
</comment>
<dbReference type="InterPro" id="IPR013709">
    <property type="entry name" value="2-isopropylmalate_synth_dimer"/>
</dbReference>
<evidence type="ECO:0000256" key="8">
    <source>
        <dbReference type="ARBA" id="ARBA00022605"/>
    </source>
</evidence>
<dbReference type="GO" id="GO:0005829">
    <property type="term" value="C:cytosol"/>
    <property type="evidence" value="ECO:0007669"/>
    <property type="project" value="TreeGrafter"/>
</dbReference>
<dbReference type="Gene3D" id="1.10.238.260">
    <property type="match status" value="1"/>
</dbReference>
<dbReference type="AlphaFoldDB" id="A0A1H4AVT8"/>
<dbReference type="RefSeq" id="WP_026741697.1">
    <property type="nucleotide sequence ID" value="NZ_FNQS01000004.1"/>
</dbReference>
<organism evidence="17 18">
    <name type="scientific">Lonsdalea quercina</name>
    <dbReference type="NCBI Taxonomy" id="71657"/>
    <lineage>
        <taxon>Bacteria</taxon>
        <taxon>Pseudomonadati</taxon>
        <taxon>Pseudomonadota</taxon>
        <taxon>Gammaproteobacteria</taxon>
        <taxon>Enterobacterales</taxon>
        <taxon>Pectobacteriaceae</taxon>
        <taxon>Lonsdalea</taxon>
    </lineage>
</organism>
<accession>A0A1H4AVT8</accession>
<sequence length="525" mass="57626">MSQEVIIFDTTLRDGEQALQASLSVKEKIQIAMALERMGVDVMEVGFPVSSPGDFDSVQSIARQIKNSRVCALARCVEKDIDVAAEALKVADAFRIHTFIATSPMHIATKLRSTLNDVIERATCMIKRARNYTDDVEFSCEDAGRTPIDDLSRVVEAAINAGARTINIPDTVGYTLPHEFGNIIASLYQRVPNIDKAIISVHTHDDLGLAVGNAMAAVNAGARQVEGTLNGIGERAGNCALEEVIMAIKVRQKLMNLHTNINHQEIYRTSQMVSQICNMPIPANKAVVGANAFAHSSGIHQDGVLKNRENYEIMTPESIGLKEVQLNLTSRSGRAAVKHRMEEMGYKECDYNLDDLYSAFLKLADKKGQVFDYDLEALAFINNKQEDAALYRLDYFSVQSGSSVMATASVKLACGEEIKSEAATGNGPVDAVYKAINRITGFDINLVQYQLSAKGHGKEALGQVDIVVEYQNRRFHGVGLATDIVESSANAMVNVLNNIQRAQMVEKELLRLQQQNNKQNSQETV</sequence>
<dbReference type="PROSITE" id="PS00815">
    <property type="entry name" value="AIPM_HOMOCIT_SYNTH_1"/>
    <property type="match status" value="1"/>
</dbReference>
<dbReference type="FunFam" id="1.10.238.260:FF:000001">
    <property type="entry name" value="2-isopropylmalate synthase"/>
    <property type="match status" value="1"/>
</dbReference>
<comment type="subunit">
    <text evidence="15">Homodimer.</text>
</comment>
<dbReference type="NCBIfam" id="NF002084">
    <property type="entry name" value="PRK00915.1-1"/>
    <property type="match status" value="1"/>
</dbReference>
<keyword evidence="9 15" id="KW-0808">Transferase</keyword>
<dbReference type="Pfam" id="PF22617">
    <property type="entry name" value="HCS_D2"/>
    <property type="match status" value="1"/>
</dbReference>
<evidence type="ECO:0000256" key="1">
    <source>
        <dbReference type="ARBA" id="ARBA00000064"/>
    </source>
</evidence>
<dbReference type="PANTHER" id="PTHR10277:SF9">
    <property type="entry name" value="2-ISOPROPYLMALATE SYNTHASE 1, CHLOROPLASTIC-RELATED"/>
    <property type="match status" value="1"/>
</dbReference>
<dbReference type="GO" id="GO:0003985">
    <property type="term" value="F:acetyl-CoA C-acetyltransferase activity"/>
    <property type="evidence" value="ECO:0007669"/>
    <property type="project" value="UniProtKB-UniRule"/>
</dbReference>
<dbReference type="Gene3D" id="3.30.160.270">
    <property type="match status" value="1"/>
</dbReference>
<comment type="catalytic activity">
    <reaction evidence="1 15">
        <text>3-methyl-2-oxobutanoate + acetyl-CoA + H2O = (2S)-2-isopropylmalate + CoA + H(+)</text>
        <dbReference type="Rhea" id="RHEA:21524"/>
        <dbReference type="ChEBI" id="CHEBI:1178"/>
        <dbReference type="ChEBI" id="CHEBI:11851"/>
        <dbReference type="ChEBI" id="CHEBI:15377"/>
        <dbReference type="ChEBI" id="CHEBI:15378"/>
        <dbReference type="ChEBI" id="CHEBI:57287"/>
        <dbReference type="ChEBI" id="CHEBI:57288"/>
        <dbReference type="EC" id="2.3.3.13"/>
    </reaction>
</comment>
<dbReference type="FunFam" id="3.20.20.70:FF:000010">
    <property type="entry name" value="2-isopropylmalate synthase"/>
    <property type="match status" value="1"/>
</dbReference>
<dbReference type="UniPathway" id="UPA00048">
    <property type="reaction ID" value="UER00070"/>
</dbReference>
<feature type="binding site" evidence="15">
    <location>
        <position position="14"/>
    </location>
    <ligand>
        <name>Mn(2+)</name>
        <dbReference type="ChEBI" id="CHEBI:29035"/>
    </ligand>
</feature>
<feature type="binding site" evidence="15">
    <location>
        <position position="202"/>
    </location>
    <ligand>
        <name>Mn(2+)</name>
        <dbReference type="ChEBI" id="CHEBI:29035"/>
    </ligand>
</feature>
<evidence type="ECO:0000256" key="5">
    <source>
        <dbReference type="ARBA" id="ARBA00018198"/>
    </source>
</evidence>
<evidence type="ECO:0000256" key="10">
    <source>
        <dbReference type="ARBA" id="ARBA00022723"/>
    </source>
</evidence>
<dbReference type="NCBIfam" id="NF002086">
    <property type="entry name" value="PRK00915.1-3"/>
    <property type="match status" value="1"/>
</dbReference>
<dbReference type="CDD" id="cd07940">
    <property type="entry name" value="DRE_TIM_IPMS"/>
    <property type="match status" value="1"/>
</dbReference>
<dbReference type="InterPro" id="IPR002034">
    <property type="entry name" value="AIPM/Hcit_synth_CS"/>
</dbReference>
<dbReference type="Pfam" id="PF08502">
    <property type="entry name" value="LeuA_dimer"/>
    <property type="match status" value="1"/>
</dbReference>
<evidence type="ECO:0000256" key="14">
    <source>
        <dbReference type="ARBA" id="ARBA00037629"/>
    </source>
</evidence>
<dbReference type="InterPro" id="IPR013785">
    <property type="entry name" value="Aldolase_TIM"/>
</dbReference>
<dbReference type="GO" id="GO:0030145">
    <property type="term" value="F:manganese ion binding"/>
    <property type="evidence" value="ECO:0007669"/>
    <property type="project" value="UniProtKB-UniRule"/>
</dbReference>
<dbReference type="HAMAP" id="MF_01025">
    <property type="entry name" value="LeuA_type1"/>
    <property type="match status" value="1"/>
</dbReference>
<dbReference type="Proteomes" id="UP000187280">
    <property type="component" value="Unassembled WGS sequence"/>
</dbReference>
<feature type="binding site" evidence="15">
    <location>
        <position position="238"/>
    </location>
    <ligand>
        <name>Mn(2+)</name>
        <dbReference type="ChEBI" id="CHEBI:29035"/>
    </ligand>
</feature>
<evidence type="ECO:0000259" key="16">
    <source>
        <dbReference type="PROSITE" id="PS50991"/>
    </source>
</evidence>
<dbReference type="GO" id="GO:0003852">
    <property type="term" value="F:2-isopropylmalate synthase activity"/>
    <property type="evidence" value="ECO:0007669"/>
    <property type="project" value="UniProtKB-UniRule"/>
</dbReference>
<comment type="cofactor">
    <cofactor evidence="15">
        <name>Mn(2+)</name>
        <dbReference type="ChEBI" id="CHEBI:29035"/>
    </cofactor>
</comment>
<dbReference type="GeneID" id="97764440"/>
<dbReference type="PROSITE" id="PS50991">
    <property type="entry name" value="PYR_CT"/>
    <property type="match status" value="1"/>
</dbReference>
<evidence type="ECO:0000256" key="6">
    <source>
        <dbReference type="ARBA" id="ARBA00022430"/>
    </source>
</evidence>
<keyword evidence="18" id="KW-1185">Reference proteome</keyword>
<keyword evidence="11 15" id="KW-0464">Manganese</keyword>
<evidence type="ECO:0000256" key="12">
    <source>
        <dbReference type="ARBA" id="ARBA00023304"/>
    </source>
</evidence>
<evidence type="ECO:0000313" key="18">
    <source>
        <dbReference type="Proteomes" id="UP000187280"/>
    </source>
</evidence>
<dbReference type="EC" id="2.3.3.13" evidence="4 15"/>
<feature type="domain" description="Pyruvate carboxyltransferase" evidence="16">
    <location>
        <begin position="5"/>
        <end position="267"/>
    </location>
</feature>
<keyword evidence="7 15" id="KW-0963">Cytoplasm</keyword>
<evidence type="ECO:0000256" key="2">
    <source>
        <dbReference type="ARBA" id="ARBA00004689"/>
    </source>
</evidence>
<dbReference type="InterPro" id="IPR054691">
    <property type="entry name" value="LeuA/HCS_post-cat"/>
</dbReference>
<dbReference type="SUPFAM" id="SSF51569">
    <property type="entry name" value="Aldolase"/>
    <property type="match status" value="1"/>
</dbReference>
<dbReference type="InterPro" id="IPR005671">
    <property type="entry name" value="LeuA_bact_synth"/>
</dbReference>
<dbReference type="Gene3D" id="3.20.20.70">
    <property type="entry name" value="Aldolase class I"/>
    <property type="match status" value="1"/>
</dbReference>